<proteinExistence type="predicted"/>
<dbReference type="AlphaFoldDB" id="A0A0C3PSR2"/>
<reference evidence="2 3" key="1">
    <citation type="submission" date="2014-04" db="EMBL/GenBank/DDBJ databases">
        <authorList>
            <consortium name="DOE Joint Genome Institute"/>
            <person name="Kuo A."/>
            <person name="Kohler A."/>
            <person name="Costa M.D."/>
            <person name="Nagy L.G."/>
            <person name="Floudas D."/>
            <person name="Copeland A."/>
            <person name="Barry K.W."/>
            <person name="Cichocki N."/>
            <person name="Veneault-Fourrey C."/>
            <person name="LaButti K."/>
            <person name="Lindquist E.A."/>
            <person name="Lipzen A."/>
            <person name="Lundell T."/>
            <person name="Morin E."/>
            <person name="Murat C."/>
            <person name="Sun H."/>
            <person name="Tunlid A."/>
            <person name="Henrissat B."/>
            <person name="Grigoriev I.V."/>
            <person name="Hibbett D.S."/>
            <person name="Martin F."/>
            <person name="Nordberg H.P."/>
            <person name="Cantor M.N."/>
            <person name="Hua S.X."/>
        </authorList>
    </citation>
    <scope>NUCLEOTIDE SEQUENCE [LARGE SCALE GENOMIC DNA]</scope>
    <source>
        <strain evidence="2 3">Marx 270</strain>
    </source>
</reference>
<evidence type="ECO:0000256" key="1">
    <source>
        <dbReference type="SAM" id="MobiDB-lite"/>
    </source>
</evidence>
<sequence length="214" mass="23297">MSPHIALPPMALPPQSAAPPPPSPSMVPSITQTEPLIHVPPTQIAAPTTEITPHPPNGLPMPQLCDQVTRGLNNSLLTTWTNKPGPKAWIRPWRAKFKPNTEATWSKLKALVQRVIGQEASTSLIISYISTPKITAFTLPIIQPIPTYICTLDNFTLLDSPKSNTIVANIIKQAMKSNDIILEFICGFDPDPDVLLAMINLIQVTSLHIANNIA</sequence>
<protein>
    <submittedName>
        <fullName evidence="2">Uncharacterized protein</fullName>
    </submittedName>
</protein>
<feature type="region of interest" description="Disordered" evidence="1">
    <location>
        <begin position="1"/>
        <end position="30"/>
    </location>
</feature>
<dbReference type="EMBL" id="KN831949">
    <property type="protein sequence ID" value="KIO11704.1"/>
    <property type="molecule type" value="Genomic_DNA"/>
</dbReference>
<dbReference type="Proteomes" id="UP000054217">
    <property type="component" value="Unassembled WGS sequence"/>
</dbReference>
<name>A0A0C3PSR2_PISTI</name>
<accession>A0A0C3PSR2</accession>
<evidence type="ECO:0000313" key="3">
    <source>
        <dbReference type="Proteomes" id="UP000054217"/>
    </source>
</evidence>
<feature type="compositionally biased region" description="Pro residues" evidence="1">
    <location>
        <begin position="10"/>
        <end position="25"/>
    </location>
</feature>
<evidence type="ECO:0000313" key="2">
    <source>
        <dbReference type="EMBL" id="KIO11704.1"/>
    </source>
</evidence>
<dbReference type="HOGENOM" id="CLU_039751_0_0_1"/>
<dbReference type="OrthoDB" id="2665632at2759"/>
<keyword evidence="3" id="KW-1185">Reference proteome</keyword>
<dbReference type="InParanoid" id="A0A0C3PSR2"/>
<organism evidence="2 3">
    <name type="scientific">Pisolithus tinctorius Marx 270</name>
    <dbReference type="NCBI Taxonomy" id="870435"/>
    <lineage>
        <taxon>Eukaryota</taxon>
        <taxon>Fungi</taxon>
        <taxon>Dikarya</taxon>
        <taxon>Basidiomycota</taxon>
        <taxon>Agaricomycotina</taxon>
        <taxon>Agaricomycetes</taxon>
        <taxon>Agaricomycetidae</taxon>
        <taxon>Boletales</taxon>
        <taxon>Sclerodermatineae</taxon>
        <taxon>Pisolithaceae</taxon>
        <taxon>Pisolithus</taxon>
    </lineage>
</organism>
<dbReference type="STRING" id="870435.A0A0C3PSR2"/>
<reference evidence="3" key="2">
    <citation type="submission" date="2015-01" db="EMBL/GenBank/DDBJ databases">
        <title>Evolutionary Origins and Diversification of the Mycorrhizal Mutualists.</title>
        <authorList>
            <consortium name="DOE Joint Genome Institute"/>
            <consortium name="Mycorrhizal Genomics Consortium"/>
            <person name="Kohler A."/>
            <person name="Kuo A."/>
            <person name="Nagy L.G."/>
            <person name="Floudas D."/>
            <person name="Copeland A."/>
            <person name="Barry K.W."/>
            <person name="Cichocki N."/>
            <person name="Veneault-Fourrey C."/>
            <person name="LaButti K."/>
            <person name="Lindquist E.A."/>
            <person name="Lipzen A."/>
            <person name="Lundell T."/>
            <person name="Morin E."/>
            <person name="Murat C."/>
            <person name="Riley R."/>
            <person name="Ohm R."/>
            <person name="Sun H."/>
            <person name="Tunlid A."/>
            <person name="Henrissat B."/>
            <person name="Grigoriev I.V."/>
            <person name="Hibbett D.S."/>
            <person name="Martin F."/>
        </authorList>
    </citation>
    <scope>NUCLEOTIDE SEQUENCE [LARGE SCALE GENOMIC DNA]</scope>
    <source>
        <strain evidence="3">Marx 270</strain>
    </source>
</reference>
<gene>
    <name evidence="2" type="ORF">M404DRAFT_20322</name>
</gene>